<evidence type="ECO:0000313" key="10">
    <source>
        <dbReference type="EMBL" id="CAH3146291.1"/>
    </source>
</evidence>
<comment type="subcellular location">
    <subcellularLocation>
        <location evidence="1">Cell membrane</location>
        <topology evidence="1">Multi-pass membrane protein</topology>
    </subcellularLocation>
</comment>
<organism evidence="10 11">
    <name type="scientific">Porites lobata</name>
    <dbReference type="NCBI Taxonomy" id="104759"/>
    <lineage>
        <taxon>Eukaryota</taxon>
        <taxon>Metazoa</taxon>
        <taxon>Cnidaria</taxon>
        <taxon>Anthozoa</taxon>
        <taxon>Hexacorallia</taxon>
        <taxon>Scleractinia</taxon>
        <taxon>Fungiina</taxon>
        <taxon>Poritidae</taxon>
        <taxon>Porites</taxon>
    </lineage>
</organism>
<gene>
    <name evidence="10" type="ORF">PLOB_00044982</name>
</gene>
<evidence type="ECO:0000256" key="4">
    <source>
        <dbReference type="ARBA" id="ARBA00022692"/>
    </source>
</evidence>
<evidence type="ECO:0000256" key="7">
    <source>
        <dbReference type="ARBA" id="ARBA00023170"/>
    </source>
</evidence>
<name>A0ABN8PM90_9CNID</name>
<evidence type="ECO:0000256" key="5">
    <source>
        <dbReference type="ARBA" id="ARBA00022989"/>
    </source>
</evidence>
<evidence type="ECO:0000256" key="9">
    <source>
        <dbReference type="SAM" id="Phobius"/>
    </source>
</evidence>
<keyword evidence="4 9" id="KW-0812">Transmembrane</keyword>
<reference evidence="10 11" key="1">
    <citation type="submission" date="2022-05" db="EMBL/GenBank/DDBJ databases">
        <authorList>
            <consortium name="Genoscope - CEA"/>
            <person name="William W."/>
        </authorList>
    </citation>
    <scope>NUCLEOTIDE SEQUENCE [LARGE SCALE GENOMIC DNA]</scope>
</reference>
<dbReference type="InterPro" id="IPR026612">
    <property type="entry name" value="STRA6-like"/>
</dbReference>
<feature type="compositionally biased region" description="Polar residues" evidence="8">
    <location>
        <begin position="366"/>
        <end position="375"/>
    </location>
</feature>
<evidence type="ECO:0000256" key="2">
    <source>
        <dbReference type="ARBA" id="ARBA00022448"/>
    </source>
</evidence>
<evidence type="ECO:0000313" key="11">
    <source>
        <dbReference type="Proteomes" id="UP001159405"/>
    </source>
</evidence>
<keyword evidence="7" id="KW-0675">Receptor</keyword>
<feature type="transmembrane region" description="Helical" evidence="9">
    <location>
        <begin position="277"/>
        <end position="310"/>
    </location>
</feature>
<sequence>MILMANRYRECSDTILIESPGVEHIKKLLYPGENSTHTNEKWYLRLIHFIYKPRADFKFSTQFISTLMVAAIMQILFKLLVSFLGRFAVYKKTLTKKYCSNDNCKDLFGVIFGSLQAAYIFSWMISAILLLHFMKCHRDHVLQLYRGQRRFAQGVFPSPSKLAGGSLRFSGYQVAYTIYGRSYITLVSLVGASGYFSMGFLLWLVLFGPVFYFKHAEHVLPKPWYEWLKKKVESAMYALIIAAALHLFQLFLSHCVFRDRDFPRIVITVDNRRLFSIMSYFLFFFNILVGLFSGFLRIIFGIVLGVVFLARIDRSTLMQGFQRFDRGIAPFVAYLGFINLLVAQSHPVMLLFCQLLINRDKVHLPNSESPAGAQSENRDCSKETGVAS</sequence>
<keyword evidence="3" id="KW-1003">Cell membrane</keyword>
<keyword evidence="6 9" id="KW-0472">Membrane</keyword>
<evidence type="ECO:0000256" key="8">
    <source>
        <dbReference type="SAM" id="MobiDB-lite"/>
    </source>
</evidence>
<dbReference type="Proteomes" id="UP001159405">
    <property type="component" value="Unassembled WGS sequence"/>
</dbReference>
<evidence type="ECO:0000256" key="6">
    <source>
        <dbReference type="ARBA" id="ARBA00023136"/>
    </source>
</evidence>
<keyword evidence="2" id="KW-0813">Transport</keyword>
<dbReference type="Pfam" id="PF14752">
    <property type="entry name" value="RBP_receptor"/>
    <property type="match status" value="1"/>
</dbReference>
<keyword evidence="5 9" id="KW-1133">Transmembrane helix</keyword>
<feature type="region of interest" description="Disordered" evidence="8">
    <location>
        <begin position="366"/>
        <end position="388"/>
    </location>
</feature>
<dbReference type="PANTHER" id="PTHR21444">
    <property type="entry name" value="COILED-COIL DOMAIN-CONTAINING PROTEIN 180"/>
    <property type="match status" value="1"/>
</dbReference>
<feature type="transmembrane region" description="Helical" evidence="9">
    <location>
        <begin position="331"/>
        <end position="357"/>
    </location>
</feature>
<feature type="transmembrane region" description="Helical" evidence="9">
    <location>
        <begin position="195"/>
        <end position="213"/>
    </location>
</feature>
<accession>A0ABN8PM90</accession>
<dbReference type="PANTHER" id="PTHR21444:SF15">
    <property type="entry name" value="RECEPTOR FOR RETINOL UPTAKE STRA6"/>
    <property type="match status" value="1"/>
</dbReference>
<evidence type="ECO:0000256" key="3">
    <source>
        <dbReference type="ARBA" id="ARBA00022475"/>
    </source>
</evidence>
<feature type="transmembrane region" description="Helical" evidence="9">
    <location>
        <begin position="63"/>
        <end position="89"/>
    </location>
</feature>
<feature type="transmembrane region" description="Helical" evidence="9">
    <location>
        <begin position="110"/>
        <end position="134"/>
    </location>
</feature>
<keyword evidence="11" id="KW-1185">Reference proteome</keyword>
<feature type="transmembrane region" description="Helical" evidence="9">
    <location>
        <begin position="234"/>
        <end position="257"/>
    </location>
</feature>
<evidence type="ECO:0000256" key="1">
    <source>
        <dbReference type="ARBA" id="ARBA00004651"/>
    </source>
</evidence>
<dbReference type="EMBL" id="CALNXK010000078">
    <property type="protein sequence ID" value="CAH3146291.1"/>
    <property type="molecule type" value="Genomic_DNA"/>
</dbReference>
<protein>
    <submittedName>
        <fullName evidence="10">Uncharacterized protein</fullName>
    </submittedName>
</protein>
<feature type="non-terminal residue" evidence="10">
    <location>
        <position position="388"/>
    </location>
</feature>
<proteinExistence type="predicted"/>
<comment type="caution">
    <text evidence="10">The sequence shown here is derived from an EMBL/GenBank/DDBJ whole genome shotgun (WGS) entry which is preliminary data.</text>
</comment>